<organism evidence="1">
    <name type="scientific">uncultured Caudovirales phage</name>
    <dbReference type="NCBI Taxonomy" id="2100421"/>
    <lineage>
        <taxon>Viruses</taxon>
        <taxon>Duplodnaviria</taxon>
        <taxon>Heunggongvirae</taxon>
        <taxon>Uroviricota</taxon>
        <taxon>Caudoviricetes</taxon>
        <taxon>Peduoviridae</taxon>
        <taxon>Maltschvirus</taxon>
        <taxon>Maltschvirus maltsch</taxon>
    </lineage>
</organism>
<evidence type="ECO:0000313" key="1">
    <source>
        <dbReference type="EMBL" id="CAB4176588.1"/>
    </source>
</evidence>
<gene>
    <name evidence="1" type="ORF">UFOVP995_39</name>
</gene>
<dbReference type="EMBL" id="LR796934">
    <property type="protein sequence ID" value="CAB4176588.1"/>
    <property type="molecule type" value="Genomic_DNA"/>
</dbReference>
<proteinExistence type="predicted"/>
<name>A0A6J5Q4V9_9CAUD</name>
<reference evidence="1" key="1">
    <citation type="submission" date="2020-05" db="EMBL/GenBank/DDBJ databases">
        <authorList>
            <person name="Chiriac C."/>
            <person name="Salcher M."/>
            <person name="Ghai R."/>
            <person name="Kavagutti S V."/>
        </authorList>
    </citation>
    <scope>NUCLEOTIDE SEQUENCE</scope>
</reference>
<protein>
    <submittedName>
        <fullName evidence="1">Uncharacterized protein</fullName>
    </submittedName>
</protein>
<accession>A0A6J5Q4V9</accession>
<sequence length="247" mass="26762">MSLLERPTARAISLHQIPRSSGAVVWEGYSPIDDAPIVAIVVWHSRNVKTADMAQTFILRSDMKPTDALANGEDASICGDCKHRGSIDSPRTCYVEVGKSVNAVYRCYAAGNYPTISPGDASAMIAHYRAVRLGAYGDPAMVPASVWDSLVSRVSGYTGYTHQWRTATTHRHLCMASVDSPEEHAEAQAQGWRTFRVRKESEPTLPGEAVCPASAEGGNRTTCDRCRLCSGASGRRGLCSGITIYEH</sequence>